<dbReference type="InterPro" id="IPR036683">
    <property type="entry name" value="CO_DH_flav_C_dom_sf"/>
</dbReference>
<dbReference type="Pfam" id="PF03450">
    <property type="entry name" value="CO_deh_flav_C"/>
    <property type="match status" value="1"/>
</dbReference>
<dbReference type="InterPro" id="IPR036856">
    <property type="entry name" value="Ald_Oxase/Xan_DH_a/b_sf"/>
</dbReference>
<dbReference type="GO" id="GO:0051537">
    <property type="term" value="F:2 iron, 2 sulfur cluster binding"/>
    <property type="evidence" value="ECO:0007669"/>
    <property type="project" value="UniProtKB-KW"/>
</dbReference>
<keyword evidence="10 16" id="KW-0408">Iron</keyword>
<dbReference type="InterPro" id="IPR001041">
    <property type="entry name" value="2Fe-2S_ferredoxin-type"/>
</dbReference>
<dbReference type="Gene3D" id="3.30.390.50">
    <property type="entry name" value="CO dehydrogenase flavoprotein, C-terminal domain"/>
    <property type="match status" value="1"/>
</dbReference>
<dbReference type="PANTHER" id="PTHR11908:SF132">
    <property type="entry name" value="ALDEHYDE OXIDASE 1-RELATED"/>
    <property type="match status" value="1"/>
</dbReference>
<dbReference type="FunFam" id="3.30.365.10:FF:000001">
    <property type="entry name" value="Xanthine dehydrogenase oxidase"/>
    <property type="match status" value="1"/>
</dbReference>
<dbReference type="PANTHER" id="PTHR11908">
    <property type="entry name" value="XANTHINE DEHYDROGENASE"/>
    <property type="match status" value="1"/>
</dbReference>
<keyword evidence="11 16" id="KW-0411">Iron-sulfur</keyword>
<dbReference type="OrthoDB" id="8300278at2759"/>
<feature type="binding site" evidence="16">
    <location>
        <position position="991"/>
    </location>
    <ligand>
        <name>Mo-molybdopterin</name>
        <dbReference type="ChEBI" id="CHEBI:71302"/>
    </ligand>
    <ligandPart>
        <name>Mo</name>
        <dbReference type="ChEBI" id="CHEBI:28685"/>
    </ligandPart>
</feature>
<dbReference type="PIRSF" id="PIRSF000127">
    <property type="entry name" value="Xanthine_DH"/>
    <property type="match status" value="1"/>
</dbReference>
<feature type="binding site" evidence="15">
    <location>
        <position position="414"/>
    </location>
    <ligand>
        <name>FAD</name>
        <dbReference type="ChEBI" id="CHEBI:57692"/>
    </ligand>
</feature>
<keyword evidence="5" id="KW-0285">Flavoprotein</keyword>
<dbReference type="FunFam" id="3.30.365.10:FF:000008">
    <property type="entry name" value="Aldehyde oxidase1"/>
    <property type="match status" value="1"/>
</dbReference>
<dbReference type="STRING" id="158441.A0A226E7T2"/>
<feature type="binding site" evidence="16">
    <location>
        <position position="57"/>
    </location>
    <ligand>
        <name>[2Fe-2S] cluster</name>
        <dbReference type="ChEBI" id="CHEBI:190135"/>
        <label>1</label>
    </ligand>
</feature>
<keyword evidence="19" id="KW-1185">Reference proteome</keyword>
<comment type="cofactor">
    <cofactor evidence="16">
        <name>[2Fe-2S] cluster</name>
        <dbReference type="ChEBI" id="CHEBI:190135"/>
    </cofactor>
    <text evidence="16">Binds 2 [2Fe-2S] clusters.</text>
</comment>
<feature type="active site" description="Proton acceptor" evidence="14">
    <location>
        <position position="1336"/>
    </location>
</feature>
<sequence>MGDLRSDPSVAVRFKINDQDFTVSESDGVSSSTRLVSYIRDTALLKGTKIMCHEGGCGACLVTAYLPNGDIKAVNSCLTPVLSCDGWKIYTVEFLGNSREGYDKIQKKVVYHSGTQCGFCTPGMVMNMYSLMAAKPAGVTMDDVENGFDGNICRCTGYRSILDAMKSLATDAPDTLKVEDGSLSRIPMKGLGQQNGCCGAVENCCRASTVMRNFGKGAKIHLRFGDNDEWVQPKDMDQLFDVMKGCIQAGEEYRFIAGNTGSGVYAPPPAQVKIDITALPLDECSIGSNSLMVGACTPLVKLIETLNSVDPAQFAYAKLMAQHISRVASTPVRNRATVAGNLTLKRLHPEFQSDIFTILETVGTSIEITSVDKITSICPLRDILAPGFDMKGKIITALSLPKRAVSEYQYRSYKISKRFQNAHAYVNAGFLFKIDAKFIVTEKPSICYAGITGQFVHATKCEEYLNGKPLNLQQTLDEALDLLDEEVVPDPVAGEADPKYRKTLAKALLYKAILSILGEAATPSMRSGGTNLERVNNKGTQKFPDHSGDEPLYKPVRKIEAIHQTSGEAEYIADLPHDPNELVGVFLLSKEANATLESIDATEALKVPGVVAFYQAKDIPGVNNYMKFGIYGGPSVTEDTGVCPVSYSATSGGQLSVGSIRKKKPVERYGLCRSVGGAGGSAVFRRLNQMAKAQLAQAGTSLAYSATAADSGAGDTYTLTQEGPDVDTVFASDKVSYFGQALGLIVATSRGAASQGLALIKVNYVKKNVPKLDLKKLYNEAKQDGTLDEHNAMPNLKFEAERKGNDVPFMTIDGNFKNGGQYHYHMETQSCFCIPKEDSIDVYAGTQWMEHTQYVVASLLDIPHHKVNVEVRRLGGGFGAKLTRNSAVAAACALAAYKLGKPVRVSLDMSGNMDMIGKRTEYFTDYKVQVNKDGKILSLNADISCGTGFTPVESDNVGFCIPFVQNAYACDGWKLTPYNFVSNTASNTSTRGPGSVNGVSIIEYIMDHIAFMLKKDPLDVRSANYATPGDVYLSTKAKMSEDNKIPEMMAQILQDSSYNERKVAVAEWNKNNRWKKRGLSALPVKFLIEYLTAKFTVFVAIYHFDGTVSVTHPGIEMGQGVNTKVAQTVAYALGIDLHLVNVKPSNNMTGANSFLSGASFTSELCCYAALKACEILNERMATTREQCRTAPWIELVKKCFANDVDLAASYMQKPGDLKRWDGDEIVYPVWIVAVTEVELDILTGENRIIRVDILQDVGKSLSPEIDIGQMEGGFVMGLGFFTTEQLIWDDKGKLLTTRSWNYKPPQTRCIPQDFRITILANTENPNGVLGSKTTGEPTLVASFGVVLAIKDAIHAARKDAGNTDWFQLDTPVTPEDIVRYAQVKGTEYLV</sequence>
<evidence type="ECO:0000256" key="6">
    <source>
        <dbReference type="ARBA" id="ARBA00022714"/>
    </source>
</evidence>
<dbReference type="Gene3D" id="3.30.365.10">
    <property type="entry name" value="Aldehyde oxidase/xanthine dehydrogenase, molybdopterin binding domain"/>
    <property type="match status" value="4"/>
</dbReference>
<dbReference type="FunFam" id="3.30.390.50:FF:000003">
    <property type="entry name" value="Aldehyde oxidase1"/>
    <property type="match status" value="1"/>
</dbReference>
<dbReference type="Gene3D" id="3.90.1170.50">
    <property type="entry name" value="Aldehyde oxidase/xanthine dehydrogenase, a/b hammerhead"/>
    <property type="match status" value="2"/>
</dbReference>
<feature type="domain" description="FAD-binding PCMH-type" evidence="17">
    <location>
        <begin position="223"/>
        <end position="405"/>
    </location>
</feature>
<evidence type="ECO:0000256" key="16">
    <source>
        <dbReference type="PIRSR" id="PIRSR000127-3"/>
    </source>
</evidence>
<dbReference type="EMBL" id="LNIX01000005">
    <property type="protein sequence ID" value="OXA53388.1"/>
    <property type="molecule type" value="Genomic_DNA"/>
</dbReference>
<dbReference type="InterPro" id="IPR012675">
    <property type="entry name" value="Beta-grasp_dom_sf"/>
</dbReference>
<dbReference type="InterPro" id="IPR016166">
    <property type="entry name" value="FAD-bd_PCMH"/>
</dbReference>
<dbReference type="Gene3D" id="3.10.20.30">
    <property type="match status" value="1"/>
</dbReference>
<keyword evidence="4 16" id="KW-0500">Molybdenum</keyword>
<dbReference type="SMART" id="SM01092">
    <property type="entry name" value="CO_deh_flav_C"/>
    <property type="match status" value="1"/>
</dbReference>
<evidence type="ECO:0000256" key="2">
    <source>
        <dbReference type="ARBA" id="ARBA00004275"/>
    </source>
</evidence>
<proteinExistence type="inferred from homology"/>
<dbReference type="SUPFAM" id="SSF54292">
    <property type="entry name" value="2Fe-2S ferredoxin-like"/>
    <property type="match status" value="1"/>
</dbReference>
<dbReference type="InterPro" id="IPR006058">
    <property type="entry name" value="2Fe2S_fd_BS"/>
</dbReference>
<evidence type="ECO:0000256" key="8">
    <source>
        <dbReference type="ARBA" id="ARBA00022827"/>
    </source>
</evidence>
<keyword evidence="7 16" id="KW-0479">Metal-binding</keyword>
<evidence type="ECO:0000256" key="1">
    <source>
        <dbReference type="ARBA" id="ARBA00001974"/>
    </source>
</evidence>
<dbReference type="InterPro" id="IPR036318">
    <property type="entry name" value="FAD-bd_PCMH-like_sf"/>
</dbReference>
<dbReference type="SUPFAM" id="SSF54665">
    <property type="entry name" value="CO dehydrogenase molybdoprotein N-domain-like"/>
    <property type="match status" value="2"/>
</dbReference>
<dbReference type="GO" id="GO:0005777">
    <property type="term" value="C:peroxisome"/>
    <property type="evidence" value="ECO:0007669"/>
    <property type="project" value="UniProtKB-SubCell"/>
</dbReference>
<accession>A0A226E7T2</accession>
<dbReference type="Pfam" id="PF20256">
    <property type="entry name" value="MoCoBD_2"/>
    <property type="match status" value="1"/>
</dbReference>
<evidence type="ECO:0000259" key="17">
    <source>
        <dbReference type="PROSITE" id="PS51387"/>
    </source>
</evidence>
<evidence type="ECO:0000256" key="11">
    <source>
        <dbReference type="ARBA" id="ARBA00023014"/>
    </source>
</evidence>
<dbReference type="Gene3D" id="1.10.150.120">
    <property type="entry name" value="[2Fe-2S]-binding domain"/>
    <property type="match status" value="1"/>
</dbReference>
<protein>
    <submittedName>
        <fullName evidence="18">Xanthine dehydrogenase</fullName>
    </submittedName>
</protein>
<dbReference type="Pfam" id="PF00941">
    <property type="entry name" value="FAD_binding_5"/>
    <property type="match status" value="1"/>
</dbReference>
<comment type="cofactor">
    <cofactor evidence="13">
        <name>[2Fe-2S] cluster</name>
        <dbReference type="ChEBI" id="CHEBI:190135"/>
    </cofactor>
</comment>
<evidence type="ECO:0000256" key="15">
    <source>
        <dbReference type="PIRSR" id="PIRSR000127-2"/>
    </source>
</evidence>
<dbReference type="Proteomes" id="UP000198287">
    <property type="component" value="Unassembled WGS sequence"/>
</dbReference>
<feature type="binding site" evidence="16">
    <location>
        <position position="878"/>
    </location>
    <ligand>
        <name>Mo-molybdopterin</name>
        <dbReference type="ChEBI" id="CHEBI:71302"/>
    </ligand>
    <ligandPart>
        <name>Mo</name>
        <dbReference type="ChEBI" id="CHEBI:28685"/>
    </ligandPart>
</feature>
<feature type="binding site" evidence="16">
    <location>
        <position position="120"/>
    </location>
    <ligand>
        <name>[2Fe-2S] cluster</name>
        <dbReference type="ChEBI" id="CHEBI:190135"/>
        <label>2</label>
    </ligand>
</feature>
<keyword evidence="8 15" id="KW-0274">FAD</keyword>
<evidence type="ECO:0000256" key="3">
    <source>
        <dbReference type="ARBA" id="ARBA00006849"/>
    </source>
</evidence>
<evidence type="ECO:0000256" key="9">
    <source>
        <dbReference type="ARBA" id="ARBA00023002"/>
    </source>
</evidence>
<comment type="similarity">
    <text evidence="3">Belongs to the xanthine dehydrogenase family.</text>
</comment>
<organism evidence="18 19">
    <name type="scientific">Folsomia candida</name>
    <name type="common">Springtail</name>
    <dbReference type="NCBI Taxonomy" id="158441"/>
    <lineage>
        <taxon>Eukaryota</taxon>
        <taxon>Metazoa</taxon>
        <taxon>Ecdysozoa</taxon>
        <taxon>Arthropoda</taxon>
        <taxon>Hexapoda</taxon>
        <taxon>Collembola</taxon>
        <taxon>Entomobryomorpha</taxon>
        <taxon>Isotomoidea</taxon>
        <taxon>Isotomidae</taxon>
        <taxon>Proisotominae</taxon>
        <taxon>Folsomia</taxon>
    </lineage>
</organism>
<gene>
    <name evidence="18" type="ORF">Fcan01_10826</name>
</gene>
<dbReference type="Pfam" id="PF02738">
    <property type="entry name" value="MoCoBD_1"/>
    <property type="match status" value="1"/>
</dbReference>
<dbReference type="PROSITE" id="PS00197">
    <property type="entry name" value="2FE2S_FER_1"/>
    <property type="match status" value="1"/>
</dbReference>
<feature type="binding site" evidence="16">
    <location>
        <position position="52"/>
    </location>
    <ligand>
        <name>[2Fe-2S] cluster</name>
        <dbReference type="ChEBI" id="CHEBI:190135"/>
        <label>1</label>
    </ligand>
</feature>
<feature type="binding site" evidence="16">
    <location>
        <position position="153"/>
    </location>
    <ligand>
        <name>[2Fe-2S] cluster</name>
        <dbReference type="ChEBI" id="CHEBI:190135"/>
        <label>2</label>
    </ligand>
</feature>
<dbReference type="GO" id="GO:0005506">
    <property type="term" value="F:iron ion binding"/>
    <property type="evidence" value="ECO:0007669"/>
    <property type="project" value="InterPro"/>
</dbReference>
<feature type="binding site" evidence="16">
    <location>
        <position position="60"/>
    </location>
    <ligand>
        <name>[2Fe-2S] cluster</name>
        <dbReference type="ChEBI" id="CHEBI:190135"/>
        <label>1</label>
    </ligand>
</feature>
<evidence type="ECO:0000313" key="18">
    <source>
        <dbReference type="EMBL" id="OXA53388.1"/>
    </source>
</evidence>
<dbReference type="InterPro" id="IPR008274">
    <property type="entry name" value="AldOxase/xan_DH_MoCoBD1"/>
</dbReference>
<dbReference type="SUPFAM" id="SSF55447">
    <property type="entry name" value="CO dehydrogenase flavoprotein C-terminal domain-like"/>
    <property type="match status" value="1"/>
</dbReference>
<dbReference type="InterPro" id="IPR002346">
    <property type="entry name" value="Mopterin_DH_FAD-bd"/>
</dbReference>
<evidence type="ECO:0000313" key="19">
    <source>
        <dbReference type="Proteomes" id="UP000198287"/>
    </source>
</evidence>
<feature type="binding site" evidence="16">
    <location>
        <position position="1158"/>
    </location>
    <ligand>
        <name>Mo-molybdopterin</name>
        <dbReference type="ChEBI" id="CHEBI:71302"/>
    </ligand>
    <ligandPart>
        <name>Mo</name>
        <dbReference type="ChEBI" id="CHEBI:28685"/>
    </ligandPart>
</feature>
<dbReference type="InterPro" id="IPR005107">
    <property type="entry name" value="CO_DH_flav_C"/>
</dbReference>
<comment type="cofactor">
    <cofactor evidence="1 15">
        <name>FAD</name>
        <dbReference type="ChEBI" id="CHEBI:57692"/>
    </cofactor>
</comment>
<feature type="binding site" evidence="16">
    <location>
        <position position="77"/>
    </location>
    <ligand>
        <name>[2Fe-2S] cluster</name>
        <dbReference type="ChEBI" id="CHEBI:190135"/>
        <label>1</label>
    </ligand>
</feature>
<reference evidence="18 19" key="1">
    <citation type="submission" date="2015-12" db="EMBL/GenBank/DDBJ databases">
        <title>The genome of Folsomia candida.</title>
        <authorList>
            <person name="Faddeeva A."/>
            <person name="Derks M.F."/>
            <person name="Anvar Y."/>
            <person name="Smit S."/>
            <person name="Van Straalen N."/>
            <person name="Roelofs D."/>
        </authorList>
    </citation>
    <scope>NUCLEOTIDE SEQUENCE [LARGE SCALE GENOMIC DNA]</scope>
    <source>
        <strain evidence="18 19">VU population</strain>
        <tissue evidence="18">Whole body</tissue>
    </source>
</reference>
<keyword evidence="12" id="KW-0576">Peroxisome</keyword>
<evidence type="ECO:0000256" key="13">
    <source>
        <dbReference type="ARBA" id="ARBA00034078"/>
    </source>
</evidence>
<dbReference type="GO" id="GO:0071949">
    <property type="term" value="F:FAD binding"/>
    <property type="evidence" value="ECO:0007669"/>
    <property type="project" value="InterPro"/>
</dbReference>
<feature type="binding site" evidence="16">
    <location>
        <position position="117"/>
    </location>
    <ligand>
        <name>[2Fe-2S] cluster</name>
        <dbReference type="ChEBI" id="CHEBI:190135"/>
        <label>2</label>
    </ligand>
</feature>
<evidence type="ECO:0000256" key="14">
    <source>
        <dbReference type="PIRSR" id="PIRSR000127-1"/>
    </source>
</evidence>
<comment type="cofactor">
    <cofactor evidence="16">
        <name>Mo-molybdopterin</name>
        <dbReference type="ChEBI" id="CHEBI:71302"/>
    </cofactor>
    <text evidence="16">Binds 1 Mo-molybdopterin (Mo-MPT) cofactor per subunit.</text>
</comment>
<dbReference type="GO" id="GO:0016491">
    <property type="term" value="F:oxidoreductase activity"/>
    <property type="evidence" value="ECO:0007669"/>
    <property type="project" value="UniProtKB-KW"/>
</dbReference>
<dbReference type="Pfam" id="PF01799">
    <property type="entry name" value="Fer2_2"/>
    <property type="match status" value="1"/>
</dbReference>
<dbReference type="InterPro" id="IPR016208">
    <property type="entry name" value="Ald_Oxase/xanthine_DH-like"/>
</dbReference>
<name>A0A226E7T2_FOLCA</name>
<dbReference type="InterPro" id="IPR037165">
    <property type="entry name" value="AldOxase/xan_DH_Mopterin-bd_sf"/>
</dbReference>
<dbReference type="OMA" id="NAGSRWK"/>
<dbReference type="SUPFAM" id="SSF47741">
    <property type="entry name" value="CO dehydrogenase ISP C-domain like"/>
    <property type="match status" value="1"/>
</dbReference>
<keyword evidence="6 16" id="KW-0001">2Fe-2S</keyword>
<dbReference type="InterPro" id="IPR036884">
    <property type="entry name" value="2Fe-2S-bd_dom_sf"/>
</dbReference>
<keyword evidence="9" id="KW-0560">Oxidoreductase</keyword>
<comment type="caution">
    <text evidence="18">The sequence shown here is derived from an EMBL/GenBank/DDBJ whole genome shotgun (WGS) entry which is preliminary data.</text>
</comment>
<evidence type="ECO:0000256" key="4">
    <source>
        <dbReference type="ARBA" id="ARBA00022505"/>
    </source>
</evidence>
<feature type="binding site" evidence="16">
    <location>
        <position position="155"/>
    </location>
    <ligand>
        <name>[2Fe-2S] cluster</name>
        <dbReference type="ChEBI" id="CHEBI:190135"/>
        <label>2</label>
    </ligand>
</feature>
<dbReference type="PROSITE" id="PS51387">
    <property type="entry name" value="FAD_PCMH"/>
    <property type="match status" value="1"/>
</dbReference>
<evidence type="ECO:0000256" key="7">
    <source>
        <dbReference type="ARBA" id="ARBA00022723"/>
    </source>
</evidence>
<dbReference type="InterPro" id="IPR046867">
    <property type="entry name" value="AldOxase/xan_DH_MoCoBD2"/>
</dbReference>
<dbReference type="SUPFAM" id="SSF56003">
    <property type="entry name" value="Molybdenum cofactor-binding domain"/>
    <property type="match status" value="1"/>
</dbReference>
<dbReference type="InterPro" id="IPR000674">
    <property type="entry name" value="Ald_Oxase/Xan_DH_a/b"/>
</dbReference>
<comment type="subcellular location">
    <subcellularLocation>
        <location evidence="2">Peroxisome</location>
    </subcellularLocation>
</comment>
<evidence type="ECO:0000256" key="12">
    <source>
        <dbReference type="ARBA" id="ARBA00023140"/>
    </source>
</evidence>
<dbReference type="Pfam" id="PF01315">
    <property type="entry name" value="Ald_Xan_dh_C"/>
    <property type="match status" value="1"/>
</dbReference>
<dbReference type="SMART" id="SM01008">
    <property type="entry name" value="Ald_Xan_dh_C"/>
    <property type="match status" value="2"/>
</dbReference>
<dbReference type="CDD" id="cd00207">
    <property type="entry name" value="fer2"/>
    <property type="match status" value="1"/>
</dbReference>
<dbReference type="InterPro" id="IPR016169">
    <property type="entry name" value="FAD-bd_PCMH_sub2"/>
</dbReference>
<evidence type="ECO:0000256" key="10">
    <source>
        <dbReference type="ARBA" id="ARBA00023004"/>
    </source>
</evidence>
<dbReference type="InterPro" id="IPR002888">
    <property type="entry name" value="2Fe-2S-bd"/>
</dbReference>
<evidence type="ECO:0000256" key="5">
    <source>
        <dbReference type="ARBA" id="ARBA00022630"/>
    </source>
</evidence>
<dbReference type="Gene3D" id="3.30.465.10">
    <property type="match status" value="1"/>
</dbReference>
<dbReference type="InterPro" id="IPR036010">
    <property type="entry name" value="2Fe-2S_ferredoxin-like_sf"/>
</dbReference>
<dbReference type="SUPFAM" id="SSF56176">
    <property type="entry name" value="FAD-binding/transporter-associated domain-like"/>
    <property type="match status" value="1"/>
</dbReference>
<feature type="binding site" evidence="16">
    <location>
        <position position="847"/>
    </location>
    <ligand>
        <name>Mo-molybdopterin</name>
        <dbReference type="ChEBI" id="CHEBI:71302"/>
    </ligand>
    <ligandPart>
        <name>Mo</name>
        <dbReference type="ChEBI" id="CHEBI:28685"/>
    </ligandPart>
</feature>